<reference evidence="5 6" key="1">
    <citation type="journal article" date="2016" name="Nat. Commun.">
        <title>Thousands of microbial genomes shed light on interconnected biogeochemical processes in an aquifer system.</title>
        <authorList>
            <person name="Anantharaman K."/>
            <person name="Brown C.T."/>
            <person name="Hug L.A."/>
            <person name="Sharon I."/>
            <person name="Castelle C.J."/>
            <person name="Probst A.J."/>
            <person name="Thomas B.C."/>
            <person name="Singh A."/>
            <person name="Wilkins M.J."/>
            <person name="Karaoz U."/>
            <person name="Brodie E.L."/>
            <person name="Williams K.H."/>
            <person name="Hubbard S.S."/>
            <person name="Banfield J.F."/>
        </authorList>
    </citation>
    <scope>NUCLEOTIDE SEQUENCE [LARGE SCALE GENOMIC DNA]</scope>
</reference>
<evidence type="ECO:0000256" key="3">
    <source>
        <dbReference type="SAM" id="SignalP"/>
    </source>
</evidence>
<dbReference type="InterPro" id="IPR002508">
    <property type="entry name" value="MurNAc-LAA_cat"/>
</dbReference>
<dbReference type="Proteomes" id="UP000178735">
    <property type="component" value="Unassembled WGS sequence"/>
</dbReference>
<feature type="compositionally biased region" description="Polar residues" evidence="2">
    <location>
        <begin position="83"/>
        <end position="93"/>
    </location>
</feature>
<keyword evidence="1" id="KW-0378">Hydrolase</keyword>
<feature type="domain" description="MurNAc-LAA" evidence="4">
    <location>
        <begin position="319"/>
        <end position="561"/>
    </location>
</feature>
<dbReference type="STRING" id="1817813.A2008_09080"/>
<proteinExistence type="predicted"/>
<dbReference type="PANTHER" id="PTHR30404">
    <property type="entry name" value="N-ACETYLMURAMOYL-L-ALANINE AMIDASE"/>
    <property type="match status" value="1"/>
</dbReference>
<evidence type="ECO:0000256" key="1">
    <source>
        <dbReference type="ARBA" id="ARBA00022801"/>
    </source>
</evidence>
<name>A0A1F7WHG3_9BACT</name>
<comment type="caution">
    <text evidence="5">The sequence shown here is derived from an EMBL/GenBank/DDBJ whole genome shotgun (WGS) entry which is preliminary data.</text>
</comment>
<feature type="compositionally biased region" description="Low complexity" evidence="2">
    <location>
        <begin position="94"/>
        <end position="110"/>
    </location>
</feature>
<dbReference type="GO" id="GO:0030288">
    <property type="term" value="C:outer membrane-bounded periplasmic space"/>
    <property type="evidence" value="ECO:0007669"/>
    <property type="project" value="TreeGrafter"/>
</dbReference>
<evidence type="ECO:0000256" key="2">
    <source>
        <dbReference type="SAM" id="MobiDB-lite"/>
    </source>
</evidence>
<dbReference type="PANTHER" id="PTHR30404:SF0">
    <property type="entry name" value="N-ACETYLMURAMOYL-L-ALANINE AMIDASE AMIC"/>
    <property type="match status" value="1"/>
</dbReference>
<dbReference type="Gene3D" id="3.40.630.40">
    <property type="entry name" value="Zn-dependent exopeptidases"/>
    <property type="match status" value="1"/>
</dbReference>
<dbReference type="InterPro" id="IPR050695">
    <property type="entry name" value="N-acetylmuramoyl_amidase_3"/>
</dbReference>
<evidence type="ECO:0000313" key="6">
    <source>
        <dbReference type="Proteomes" id="UP000178735"/>
    </source>
</evidence>
<accession>A0A1F7WHG3</accession>
<feature type="signal peptide" evidence="3">
    <location>
        <begin position="1"/>
        <end position="21"/>
    </location>
</feature>
<feature type="chain" id="PRO_5009533427" description="MurNAc-LAA domain-containing protein" evidence="3">
    <location>
        <begin position="22"/>
        <end position="608"/>
    </location>
</feature>
<feature type="region of interest" description="Disordered" evidence="2">
    <location>
        <begin position="71"/>
        <end position="114"/>
    </location>
</feature>
<dbReference type="EMBL" id="MGFH01000213">
    <property type="protein sequence ID" value="OGM02241.1"/>
    <property type="molecule type" value="Genomic_DNA"/>
</dbReference>
<gene>
    <name evidence="5" type="ORF">A2008_09080</name>
</gene>
<protein>
    <recommendedName>
        <fullName evidence="4">MurNAc-LAA domain-containing protein</fullName>
    </recommendedName>
</protein>
<sequence length="608" mass="67157">MNFKKTISYIMAAVIILSLSAASYGEISVTNRAAIDQLRLKFKDEAAKVPNALPEAVQSYVVKSEKRGQIQAPRLKAKRAPKYQSSETRLQQTAPAPVQAPSAAPAQPEASVPPAPLQAALPQAVQAAPAAPVTVSSIPSVRPVQALNATRPAASPAAQSPAAPENRPAFIDNTDECFDVVVDPGHGGRYEAARNYSGDHWDPFSKTFLLPYNFGASSSGMYEHEWTLNTAKKIEEILNLTHTDAGFAEFCKILRRHSDLSSSKIKKVRVNTHLTRRYSWEDDPGKNTANVNKKYRLFDSPDSFSSGKSGPSEKMYPGRISFINQLSPDLVVCLHNNSSPNRNVRGFSSVIVPHFDFFSTINGIVTNGIANVAPNKVRVNEPKYQKVANFITSVITRPDKIDVKTMISDTATYFTGFRAFTQKFIGLRYLMVTWRYNTSSLFTSFMLFFMRENSIYENYRRSGGPEGYGGDNFYSSEEIIRYIRAALWEDLRSSNGYYAAKTSAEEYAGSHASPFVSDWAIPLHVNAITAYVELGYLSNARDRKLLKEKQAVVAESVAVGIYSLLAGLKPKKTEGIESPRGAAIDFAKYGRDKNSSGYFNISCRPLSF</sequence>
<evidence type="ECO:0000259" key="4">
    <source>
        <dbReference type="Pfam" id="PF01520"/>
    </source>
</evidence>
<dbReference type="GO" id="GO:0009253">
    <property type="term" value="P:peptidoglycan catabolic process"/>
    <property type="evidence" value="ECO:0007669"/>
    <property type="project" value="InterPro"/>
</dbReference>
<dbReference type="SUPFAM" id="SSF53187">
    <property type="entry name" value="Zn-dependent exopeptidases"/>
    <property type="match status" value="1"/>
</dbReference>
<evidence type="ECO:0000313" key="5">
    <source>
        <dbReference type="EMBL" id="OGM02241.1"/>
    </source>
</evidence>
<organism evidence="5 6">
    <name type="scientific">Candidatus Wallbacteria bacterium GWC2_49_35</name>
    <dbReference type="NCBI Taxonomy" id="1817813"/>
    <lineage>
        <taxon>Bacteria</taxon>
        <taxon>Candidatus Walliibacteriota</taxon>
    </lineage>
</organism>
<dbReference type="GO" id="GO:0008745">
    <property type="term" value="F:N-acetylmuramoyl-L-alanine amidase activity"/>
    <property type="evidence" value="ECO:0007669"/>
    <property type="project" value="InterPro"/>
</dbReference>
<keyword evidence="3" id="KW-0732">Signal</keyword>
<dbReference type="Pfam" id="PF01520">
    <property type="entry name" value="Amidase_3"/>
    <property type="match status" value="1"/>
</dbReference>
<dbReference type="AlphaFoldDB" id="A0A1F7WHG3"/>